<sequence>MKFNFLTKINPNKLLWFAAAAVGVLAIVFAVWWNKPLLIDNGANILDKNENDDGPASGLTGLACEDYAKRPIAVMLASDQEARPLSGLSQADMVFEMPVAPNGITRLMTVFQCRHPDEIGSVRSARDDFIPLAAGVGAILAHWGGEHEALAKLNNHIIDNIDAMKYEGTVFYRKKGVGPPHNGFTDWERLSKISDDLNYDRTNRFVGYSHEESEKPKNISGIVGTVNVGFLPPYDVRWDYDLSTNAYKRIRGGKPEIDRVTGKQIAAGAVAVMKTQSRFLSDQYLSVVTTGEGGAVIFQNGTSIAGRWSKDPVVLDDKLYFYGLDGKEIKFAPGPIWVEIVPE</sequence>
<dbReference type="Pfam" id="PF11258">
    <property type="entry name" value="DUF3048"/>
    <property type="match status" value="1"/>
</dbReference>
<evidence type="ECO:0000313" key="3">
    <source>
        <dbReference type="EMBL" id="OGN05796.1"/>
    </source>
</evidence>
<reference evidence="3 4" key="1">
    <citation type="journal article" date="2016" name="Nat. Commun.">
        <title>Thousands of microbial genomes shed light on interconnected biogeochemical processes in an aquifer system.</title>
        <authorList>
            <person name="Anantharaman K."/>
            <person name="Brown C.T."/>
            <person name="Hug L.A."/>
            <person name="Sharon I."/>
            <person name="Castelle C.J."/>
            <person name="Probst A.J."/>
            <person name="Thomas B.C."/>
            <person name="Singh A."/>
            <person name="Wilkins M.J."/>
            <person name="Karaoz U."/>
            <person name="Brodie E.L."/>
            <person name="Williams K.H."/>
            <person name="Hubbard S.S."/>
            <person name="Banfield J.F."/>
        </authorList>
    </citation>
    <scope>NUCLEOTIDE SEQUENCE [LARGE SCALE GENOMIC DNA]</scope>
</reference>
<evidence type="ECO:0000313" key="4">
    <source>
        <dbReference type="Proteomes" id="UP000177419"/>
    </source>
</evidence>
<evidence type="ECO:0000259" key="1">
    <source>
        <dbReference type="Pfam" id="PF11258"/>
    </source>
</evidence>
<dbReference type="SUPFAM" id="SSF159774">
    <property type="entry name" value="YerB-like"/>
    <property type="match status" value="1"/>
</dbReference>
<feature type="domain" description="DUF3048" evidence="1">
    <location>
        <begin position="59"/>
        <end position="198"/>
    </location>
</feature>
<gene>
    <name evidence="3" type="ORF">A2746_01990</name>
</gene>
<dbReference type="STRING" id="1802669.A2746_01990"/>
<protein>
    <recommendedName>
        <fullName evidence="5">DUF3048 domain-containing protein</fullName>
    </recommendedName>
</protein>
<dbReference type="InterPro" id="IPR035328">
    <property type="entry name" value="DUF3048_C"/>
</dbReference>
<dbReference type="InterPro" id="IPR023158">
    <property type="entry name" value="YerB-like_sf"/>
</dbReference>
<dbReference type="Proteomes" id="UP000177419">
    <property type="component" value="Unassembled WGS sequence"/>
</dbReference>
<dbReference type="InterPro" id="IPR021416">
    <property type="entry name" value="DUF3048_N"/>
</dbReference>
<dbReference type="Gene3D" id="3.50.90.10">
    <property type="entry name" value="YerB-like"/>
    <property type="match status" value="1"/>
</dbReference>
<evidence type="ECO:0000259" key="2">
    <source>
        <dbReference type="Pfam" id="PF17479"/>
    </source>
</evidence>
<comment type="caution">
    <text evidence="3">The sequence shown here is derived from an EMBL/GenBank/DDBJ whole genome shotgun (WGS) entry which is preliminary data.</text>
</comment>
<evidence type="ECO:0008006" key="5">
    <source>
        <dbReference type="Google" id="ProtNLM"/>
    </source>
</evidence>
<proteinExistence type="predicted"/>
<dbReference type="EMBL" id="MGJJ01000006">
    <property type="protein sequence ID" value="OGN05796.1"/>
    <property type="molecule type" value="Genomic_DNA"/>
</dbReference>
<organism evidence="3 4">
    <name type="scientific">Candidatus Yanofskybacteria bacterium RIFCSPHIGHO2_01_FULL_44_22</name>
    <dbReference type="NCBI Taxonomy" id="1802669"/>
    <lineage>
        <taxon>Bacteria</taxon>
        <taxon>Candidatus Yanofskyibacteriota</taxon>
    </lineage>
</organism>
<accession>A0A1F8F0J8</accession>
<dbReference type="AlphaFoldDB" id="A0A1F8F0J8"/>
<name>A0A1F8F0J8_9BACT</name>
<dbReference type="Pfam" id="PF17479">
    <property type="entry name" value="DUF3048_C"/>
    <property type="match status" value="1"/>
</dbReference>
<feature type="domain" description="DUF3048" evidence="2">
    <location>
        <begin position="235"/>
        <end position="338"/>
    </location>
</feature>